<dbReference type="VEuPathDB" id="TriTrypDB:TCSYLVIO_001448"/>
<dbReference type="VEuPathDB" id="TriTrypDB:C4B63_199g10"/>
<dbReference type="VEuPathDB" id="TriTrypDB:TcG_09579"/>
<dbReference type="VEuPathDB" id="TriTrypDB:TcBrA4_0047950"/>
<gene>
    <name evidence="1" type="ORF">C3747_114g117</name>
</gene>
<dbReference type="Proteomes" id="UP000246078">
    <property type="component" value="Unassembled WGS sequence"/>
</dbReference>
<evidence type="ECO:0008006" key="3">
    <source>
        <dbReference type="Google" id="ProtNLM"/>
    </source>
</evidence>
<dbReference type="AlphaFoldDB" id="A0A2V2WE72"/>
<comment type="caution">
    <text evidence="1">The sequence shown here is derived from an EMBL/GenBank/DDBJ whole genome shotgun (WGS) entry which is preliminary data.</text>
</comment>
<evidence type="ECO:0000313" key="2">
    <source>
        <dbReference type="Proteomes" id="UP000246078"/>
    </source>
</evidence>
<dbReference type="VEuPathDB" id="TriTrypDB:TCDM_11471"/>
<name>A0A2V2WE72_TRYCR</name>
<dbReference type="VEuPathDB" id="TriTrypDB:C3747_114g117"/>
<reference evidence="1 2" key="1">
    <citation type="journal article" date="2018" name="Microb. Genom.">
        <title>Expanding an expanded genome: long-read sequencing of Trypanosoma cruzi.</title>
        <authorList>
            <person name="Berna L."/>
            <person name="Rodriguez M."/>
            <person name="Chiribao M.L."/>
            <person name="Parodi-Talice A."/>
            <person name="Pita S."/>
            <person name="Rijo G."/>
            <person name="Alvarez-Valin F."/>
            <person name="Robello C."/>
        </authorList>
    </citation>
    <scope>NUCLEOTIDE SEQUENCE [LARGE SCALE GENOMIC DNA]</scope>
    <source>
        <strain evidence="1 2">TCC</strain>
    </source>
</reference>
<dbReference type="VEuPathDB" id="TriTrypDB:Tc_MARK_5862"/>
<dbReference type="PROSITE" id="PS51257">
    <property type="entry name" value="PROKAR_LIPOPROTEIN"/>
    <property type="match status" value="1"/>
</dbReference>
<dbReference type="VEuPathDB" id="TriTrypDB:TcYC6_0052110"/>
<protein>
    <recommendedName>
        <fullName evidence="3">Target of rapamycin (TOR) kinase 1</fullName>
    </recommendedName>
</protein>
<accession>A0A2V2WE72</accession>
<dbReference type="VEuPathDB" id="TriTrypDB:TcCL_NonESM13013"/>
<dbReference type="EMBL" id="PRFC01000114">
    <property type="protein sequence ID" value="PWV06537.1"/>
    <property type="molecule type" value="Genomic_DNA"/>
</dbReference>
<dbReference type="VEuPathDB" id="TriTrypDB:TcG_08429"/>
<sequence>MQDTSIKRKAHESYDCPSLTHSGSLGCHGAFHRTRCVEARCSNRGDIQFGPTRDLAVGEARRPVRPSPERIPIFVEVHHTADPGVVAGRIDVKGETAEGQEPWLRAEERFFHEFNHHAATITRRVARTRLATPQNEHAIPLHQVNVPVLNLEWIKSRLNPATLESLMQVWGLVGRSPFPPSSSGKAREGSRRIPTADARLLRKARIIEDASSTITGGWIIPFSVVEEKTTGLRRRWIAWPRDRNSDDPYGANVPLLHISNYLPPVMAEAASCLDLKASFF</sequence>
<proteinExistence type="predicted"/>
<evidence type="ECO:0000313" key="1">
    <source>
        <dbReference type="EMBL" id="PWV06537.1"/>
    </source>
</evidence>
<organism evidence="1 2">
    <name type="scientific">Trypanosoma cruzi</name>
    <dbReference type="NCBI Taxonomy" id="5693"/>
    <lineage>
        <taxon>Eukaryota</taxon>
        <taxon>Discoba</taxon>
        <taxon>Euglenozoa</taxon>
        <taxon>Kinetoplastea</taxon>
        <taxon>Metakinetoplastina</taxon>
        <taxon>Trypanosomatida</taxon>
        <taxon>Trypanosomatidae</taxon>
        <taxon>Trypanosoma</taxon>
        <taxon>Schizotrypanum</taxon>
    </lineage>
</organism>